<evidence type="ECO:0000259" key="32">
    <source>
        <dbReference type="PROSITE" id="PS50049"/>
    </source>
</evidence>
<dbReference type="CDD" id="cd00184">
    <property type="entry name" value="TNF"/>
    <property type="match status" value="1"/>
</dbReference>
<evidence type="ECO:0000256" key="19">
    <source>
        <dbReference type="ARBA" id="ARBA00023136"/>
    </source>
</evidence>
<dbReference type="PANTHER" id="PTHR11471">
    <property type="entry name" value="TUMOR NECROSIS FACTOR FAMILY MEMBER"/>
    <property type="match status" value="1"/>
</dbReference>
<evidence type="ECO:0000256" key="13">
    <source>
        <dbReference type="ARBA" id="ARBA00022692"/>
    </source>
</evidence>
<dbReference type="GO" id="GO:0005164">
    <property type="term" value="F:tumor necrosis factor receptor binding"/>
    <property type="evidence" value="ECO:0007669"/>
    <property type="project" value="InterPro"/>
</dbReference>
<proteinExistence type="inferred from homology"/>
<gene>
    <name evidence="34" type="primary">FASLG</name>
</gene>
<evidence type="ECO:0000256" key="10">
    <source>
        <dbReference type="ARBA" id="ARBA00022491"/>
    </source>
</evidence>
<dbReference type="Gene3D" id="2.60.120.40">
    <property type="match status" value="1"/>
</dbReference>
<keyword evidence="20" id="KW-1015">Disulfide bond</keyword>
<protein>
    <recommendedName>
        <fullName evidence="8">Tumor necrosis factor ligand superfamily member 6</fullName>
    </recommendedName>
    <alternativeName>
        <fullName evidence="26">CD95 ligand</fullName>
    </alternativeName>
    <alternativeName>
        <fullName evidence="27">Fas antigen ligand</fullName>
    </alternativeName>
</protein>
<feature type="region of interest" description="Disordered" evidence="30">
    <location>
        <begin position="20"/>
        <end position="64"/>
    </location>
</feature>
<dbReference type="GO" id="GO:0006955">
    <property type="term" value="P:immune response"/>
    <property type="evidence" value="ECO:0007669"/>
    <property type="project" value="InterPro"/>
</dbReference>
<evidence type="ECO:0000313" key="33">
    <source>
        <dbReference type="Proteomes" id="UP000189704"/>
    </source>
</evidence>
<comment type="subunit">
    <text evidence="29">Homotrimer. Interacts with ARHGAP9, BAIAP2L1, BTK, CACNB3, CACNB4, CRK, DLG2, DNMBP, DOCK4, EPS8L3, FGR, FYB1, FYN, HCK, ITK, ITSN2, KALRN, LYN, MACC1, MIA, MPP4, MYO15A, NCF1, NCK1, NCK2, NCKIPSD, OSTF1, PIK3R1, PSTPIP1, RIMBP3C, SAMSN1, SH3GL3, SH3PXD2B, SH3PXD2A, SH3RF2, SKAP2, SNX33, SNX9, SORBS3, SPTA1, SRC, SRGAP1, SRGAP2, SRGAP3, TEC, TJP3 and YES1.</text>
</comment>
<dbReference type="GO" id="GO:0043202">
    <property type="term" value="C:lysosomal lumen"/>
    <property type="evidence" value="ECO:0007669"/>
    <property type="project" value="UniProtKB-SubCell"/>
</dbReference>
<dbReference type="CTD" id="356"/>
<dbReference type="SUPFAM" id="SSF101447">
    <property type="entry name" value="Formin homology 2 domain (FH2 domain)"/>
    <property type="match status" value="1"/>
</dbReference>
<sequence>MQQPFNYPYPQIYWVDSSASSPWAPPGSVLPCPTSVPRRPGQRRPPPPPPPPPPLPSLPLPPVKKRRDGSTGLCLLVMFLMLLVTLVGLGLGMFQLFHLQKELAELRESISQRHTASSLEKQIGYPSPPPEKKEPRKVAHLTGTPSSRSIPLEWEDTYGLALLSGVKYRKGGLVINDTGLYFVYSKVYFRGQSCNNWPLSHKVYMRNSKYPADLVMMEGKMMNYCTPGQMWARSSYLGAVFSLVSADHLYVNVSDPSLVNFEESKTFFGLYKL</sequence>
<evidence type="ECO:0000256" key="11">
    <source>
        <dbReference type="ARBA" id="ARBA00022514"/>
    </source>
</evidence>
<dbReference type="PANTHER" id="PTHR11471:SF33">
    <property type="entry name" value="TUMOR NECROSIS FACTOR LIGAND SUPERFAMILY MEMBER 6"/>
    <property type="match status" value="1"/>
</dbReference>
<evidence type="ECO:0000256" key="6">
    <source>
        <dbReference type="ARBA" id="ARBA00004613"/>
    </source>
</evidence>
<evidence type="ECO:0000256" key="7">
    <source>
        <dbReference type="ARBA" id="ARBA00008670"/>
    </source>
</evidence>
<evidence type="ECO:0000256" key="17">
    <source>
        <dbReference type="ARBA" id="ARBA00022989"/>
    </source>
</evidence>
<evidence type="ECO:0000256" key="2">
    <source>
        <dbReference type="ARBA" id="ARBA00004123"/>
    </source>
</evidence>
<keyword evidence="16" id="KW-0735">Signal-anchor</keyword>
<keyword evidence="22" id="KW-0325">Glycoprotein</keyword>
<evidence type="ECO:0000256" key="20">
    <source>
        <dbReference type="ARBA" id="ARBA00023157"/>
    </source>
</evidence>
<keyword evidence="11" id="KW-0202">Cytokine</keyword>
<evidence type="ECO:0000256" key="9">
    <source>
        <dbReference type="ARBA" id="ARBA00022475"/>
    </source>
</evidence>
<dbReference type="SMART" id="SM00207">
    <property type="entry name" value="TNF"/>
    <property type="match status" value="1"/>
</dbReference>
<dbReference type="Proteomes" id="UP000189704">
    <property type="component" value="Unplaced"/>
</dbReference>
<dbReference type="FunFam" id="2.60.120.40:FF:000017">
    <property type="entry name" value="Tumor necrosis factor ligand superfamily member 6"/>
    <property type="match status" value="1"/>
</dbReference>
<evidence type="ECO:0000256" key="3">
    <source>
        <dbReference type="ARBA" id="ARBA00004227"/>
    </source>
</evidence>
<dbReference type="GO" id="GO:0008625">
    <property type="term" value="P:extrinsic apoptotic signaling pathway via death domain receptors"/>
    <property type="evidence" value="ECO:0007669"/>
    <property type="project" value="Ensembl"/>
</dbReference>
<keyword evidence="15" id="KW-0832">Ubl conjugation</keyword>
<feature type="transmembrane region" description="Helical" evidence="31">
    <location>
        <begin position="73"/>
        <end position="97"/>
    </location>
</feature>
<evidence type="ECO:0000256" key="14">
    <source>
        <dbReference type="ARBA" id="ARBA00022703"/>
    </source>
</evidence>
<keyword evidence="33" id="KW-1185">Reference proteome</keyword>
<dbReference type="GO" id="GO:0005886">
    <property type="term" value="C:plasma membrane"/>
    <property type="evidence" value="ECO:0007669"/>
    <property type="project" value="UniProtKB-SubCell"/>
</dbReference>
<evidence type="ECO:0000256" key="21">
    <source>
        <dbReference type="ARBA" id="ARBA00023163"/>
    </source>
</evidence>
<keyword evidence="19 31" id="KW-0472">Membrane</keyword>
<evidence type="ECO:0000256" key="29">
    <source>
        <dbReference type="ARBA" id="ARBA00047144"/>
    </source>
</evidence>
<dbReference type="GO" id="GO:0060205">
    <property type="term" value="C:cytoplasmic vesicle lumen"/>
    <property type="evidence" value="ECO:0007669"/>
    <property type="project" value="UniProtKB-SubCell"/>
</dbReference>
<evidence type="ECO:0000256" key="12">
    <source>
        <dbReference type="ARBA" id="ARBA00022525"/>
    </source>
</evidence>
<dbReference type="KEGG" id="csyr:103273211"/>
<keyword evidence="14" id="KW-0053">Apoptosis</keyword>
<dbReference type="GO" id="GO:1903514">
    <property type="term" value="P:release of sequestered calcium ion into cytosol by endoplasmic reticulum"/>
    <property type="evidence" value="ECO:0007669"/>
    <property type="project" value="Ensembl"/>
</dbReference>
<evidence type="ECO:0000256" key="18">
    <source>
        <dbReference type="ARBA" id="ARBA00023015"/>
    </source>
</evidence>
<dbReference type="Pfam" id="PF00229">
    <property type="entry name" value="TNF"/>
    <property type="match status" value="1"/>
</dbReference>
<organism evidence="33 34">
    <name type="scientific">Carlito syrichta</name>
    <name type="common">Philippine tarsier</name>
    <name type="synonym">Tarsius syrichta</name>
    <dbReference type="NCBI Taxonomy" id="1868482"/>
    <lineage>
        <taxon>Eukaryota</taxon>
        <taxon>Metazoa</taxon>
        <taxon>Chordata</taxon>
        <taxon>Craniata</taxon>
        <taxon>Vertebrata</taxon>
        <taxon>Euteleostomi</taxon>
        <taxon>Mammalia</taxon>
        <taxon>Eutheria</taxon>
        <taxon>Euarchontoglires</taxon>
        <taxon>Primates</taxon>
        <taxon>Haplorrhini</taxon>
        <taxon>Tarsiiformes</taxon>
        <taxon>Tarsiidae</taxon>
        <taxon>Carlito</taxon>
    </lineage>
</organism>
<comment type="function">
    <text evidence="28">Induces FAS-mediated activation of NF-kappa-B, initiating non-apoptotic signaling pathways. Can induce apoptosis but does not appear to be essential for this process.</text>
</comment>
<dbReference type="InterPro" id="IPR008983">
    <property type="entry name" value="Tumour_necrosis_fac-like_dom"/>
</dbReference>
<keyword evidence="24" id="KW-0539">Nucleus</keyword>
<dbReference type="GO" id="GO:1905782">
    <property type="term" value="P:positive regulation of phosphatidylserine exposure on apoptotic cell surface"/>
    <property type="evidence" value="ECO:0007669"/>
    <property type="project" value="Ensembl"/>
</dbReference>
<dbReference type="GO" id="GO:0097527">
    <property type="term" value="P:necroptotic signaling pathway"/>
    <property type="evidence" value="ECO:0007669"/>
    <property type="project" value="Ensembl"/>
</dbReference>
<dbReference type="GO" id="GO:0070062">
    <property type="term" value="C:extracellular exosome"/>
    <property type="evidence" value="ECO:0007669"/>
    <property type="project" value="Ensembl"/>
</dbReference>
<dbReference type="RefSeq" id="XP_008068832.1">
    <property type="nucleotide sequence ID" value="XM_008070641.1"/>
</dbReference>
<comment type="subcellular location">
    <subcellularLocation>
        <location evidence="5">Cell membrane</location>
        <topology evidence="5">Single-pass type II membrane protein</topology>
    </subcellularLocation>
    <subcellularLocation>
        <location evidence="4">Cytoplasmic vesicle lumen</location>
    </subcellularLocation>
    <subcellularLocation>
        <location evidence="3">Lysosome lumen</location>
    </subcellularLocation>
    <subcellularLocation>
        <location evidence="2">Nucleus</location>
    </subcellularLocation>
    <subcellularLocation>
        <location evidence="6">Secreted</location>
    </subcellularLocation>
</comment>
<comment type="similarity">
    <text evidence="7">Belongs to the tumor necrosis factor family.</text>
</comment>
<keyword evidence="23" id="KW-0458">Lysosome</keyword>
<feature type="compositionally biased region" description="Pro residues" evidence="30">
    <location>
        <begin position="43"/>
        <end position="62"/>
    </location>
</feature>
<feature type="domain" description="THD" evidence="32">
    <location>
        <begin position="137"/>
        <end position="273"/>
    </location>
</feature>
<keyword evidence="9" id="KW-1003">Cell membrane</keyword>
<dbReference type="InterPro" id="IPR006052">
    <property type="entry name" value="TNF_dom"/>
</dbReference>
<evidence type="ECO:0000256" key="27">
    <source>
        <dbReference type="ARBA" id="ARBA00030913"/>
    </source>
</evidence>
<keyword evidence="25" id="KW-0968">Cytoplasmic vesicle</keyword>
<reference evidence="34" key="1">
    <citation type="submission" date="2025-08" db="UniProtKB">
        <authorList>
            <consortium name="RefSeq"/>
        </authorList>
    </citation>
    <scope>IDENTIFICATION</scope>
</reference>
<dbReference type="GO" id="GO:0005125">
    <property type="term" value="F:cytokine activity"/>
    <property type="evidence" value="ECO:0007669"/>
    <property type="project" value="UniProtKB-KW"/>
</dbReference>
<feature type="region of interest" description="Disordered" evidence="30">
    <location>
        <begin position="115"/>
        <end position="144"/>
    </location>
</feature>
<dbReference type="GO" id="GO:0043123">
    <property type="term" value="P:positive regulation of canonical NF-kappaB signal transduction"/>
    <property type="evidence" value="ECO:0007669"/>
    <property type="project" value="Ensembl"/>
</dbReference>
<evidence type="ECO:0000256" key="30">
    <source>
        <dbReference type="SAM" id="MobiDB-lite"/>
    </source>
</evidence>
<keyword evidence="17 31" id="KW-1133">Transmembrane helix</keyword>
<evidence type="ECO:0000256" key="31">
    <source>
        <dbReference type="SAM" id="Phobius"/>
    </source>
</evidence>
<dbReference type="GO" id="GO:0070231">
    <property type="term" value="P:T cell apoptotic process"/>
    <property type="evidence" value="ECO:0007669"/>
    <property type="project" value="Ensembl"/>
</dbReference>
<dbReference type="OrthoDB" id="5983780at2759"/>
<evidence type="ECO:0000256" key="16">
    <source>
        <dbReference type="ARBA" id="ARBA00022968"/>
    </source>
</evidence>
<comment type="function">
    <text evidence="1">Cytoplasmic form induces gene transcription inhibition.</text>
</comment>
<dbReference type="OMA" id="KVKRSAH"/>
<evidence type="ECO:0000313" key="34">
    <source>
        <dbReference type="RefSeq" id="XP_008068832.1"/>
    </source>
</evidence>
<dbReference type="PROSITE" id="PS00251">
    <property type="entry name" value="THD_1"/>
    <property type="match status" value="1"/>
</dbReference>
<keyword evidence="13 31" id="KW-0812">Transmembrane</keyword>
<keyword evidence="18" id="KW-0805">Transcription regulation</keyword>
<dbReference type="GO" id="GO:0005634">
    <property type="term" value="C:nucleus"/>
    <property type="evidence" value="ECO:0007669"/>
    <property type="project" value="UniProtKB-SubCell"/>
</dbReference>
<evidence type="ECO:0000256" key="25">
    <source>
        <dbReference type="ARBA" id="ARBA00023329"/>
    </source>
</evidence>
<dbReference type="GO" id="GO:0000122">
    <property type="term" value="P:negative regulation of transcription by RNA polymerase II"/>
    <property type="evidence" value="ECO:0007669"/>
    <property type="project" value="Ensembl"/>
</dbReference>
<evidence type="ECO:0000256" key="1">
    <source>
        <dbReference type="ARBA" id="ARBA00003149"/>
    </source>
</evidence>
<evidence type="ECO:0000256" key="5">
    <source>
        <dbReference type="ARBA" id="ARBA00004401"/>
    </source>
</evidence>
<evidence type="ECO:0000256" key="15">
    <source>
        <dbReference type="ARBA" id="ARBA00022843"/>
    </source>
</evidence>
<accession>A0A1U7UTZ4</accession>
<evidence type="ECO:0000256" key="26">
    <source>
        <dbReference type="ARBA" id="ARBA00030760"/>
    </source>
</evidence>
<dbReference type="InterPro" id="IPR028326">
    <property type="entry name" value="FASL"/>
</dbReference>
<evidence type="ECO:0000256" key="28">
    <source>
        <dbReference type="ARBA" id="ARBA00045660"/>
    </source>
</evidence>
<keyword evidence="12" id="KW-0964">Secreted</keyword>
<dbReference type="GO" id="GO:2000353">
    <property type="term" value="P:positive regulation of endothelial cell apoptotic process"/>
    <property type="evidence" value="ECO:0007669"/>
    <property type="project" value="Ensembl"/>
</dbReference>
<evidence type="ECO:0000256" key="8">
    <source>
        <dbReference type="ARBA" id="ARBA00018020"/>
    </source>
</evidence>
<dbReference type="PRINTS" id="PR01681">
    <property type="entry name" value="FASLIGAND"/>
</dbReference>
<keyword evidence="10" id="KW-0678">Repressor</keyword>
<evidence type="ECO:0000256" key="23">
    <source>
        <dbReference type="ARBA" id="ARBA00023228"/>
    </source>
</evidence>
<dbReference type="AlphaFoldDB" id="A0A1U7UTZ4"/>
<dbReference type="PROSITE" id="PS50049">
    <property type="entry name" value="THD_2"/>
    <property type="match status" value="1"/>
</dbReference>
<evidence type="ECO:0000256" key="24">
    <source>
        <dbReference type="ARBA" id="ARBA00023242"/>
    </source>
</evidence>
<evidence type="ECO:0000256" key="4">
    <source>
        <dbReference type="ARBA" id="ARBA00004321"/>
    </source>
</evidence>
<dbReference type="SUPFAM" id="SSF49842">
    <property type="entry name" value="TNF-like"/>
    <property type="match status" value="1"/>
</dbReference>
<dbReference type="GeneID" id="103273211"/>
<dbReference type="InterPro" id="IPR021184">
    <property type="entry name" value="TNF_CS"/>
</dbReference>
<name>A0A1U7UTZ4_CARSF</name>
<dbReference type="GO" id="GO:0016525">
    <property type="term" value="P:negative regulation of angiogenesis"/>
    <property type="evidence" value="ECO:0007669"/>
    <property type="project" value="Ensembl"/>
</dbReference>
<evidence type="ECO:0000256" key="22">
    <source>
        <dbReference type="ARBA" id="ARBA00023180"/>
    </source>
</evidence>
<keyword evidence="21" id="KW-0804">Transcription</keyword>